<dbReference type="Proteomes" id="UP000092698">
    <property type="component" value="Chromosome"/>
</dbReference>
<reference evidence="2 3" key="1">
    <citation type="submission" date="2016-07" db="EMBL/GenBank/DDBJ databases">
        <title>Complete genome sequence of Altererythrobacter namhicola JCM 16345T, containing esterase-encoding genes.</title>
        <authorList>
            <person name="Cheng H."/>
            <person name="Wu Y.-H."/>
            <person name="Jian S.-L."/>
            <person name="Huo Y.-Y."/>
            <person name="Wang C.-S."/>
            <person name="Xu X.-W."/>
        </authorList>
    </citation>
    <scope>NUCLEOTIDE SEQUENCE [LARGE SCALE GENOMIC DNA]</scope>
    <source>
        <strain evidence="2 3">JCM 16345</strain>
    </source>
</reference>
<dbReference type="Pfam" id="PF12275">
    <property type="entry name" value="DUF3616"/>
    <property type="match status" value="1"/>
</dbReference>
<dbReference type="PATRIC" id="fig|645517.4.peg.1997"/>
<dbReference type="InterPro" id="IPR022060">
    <property type="entry name" value="DUF3616"/>
</dbReference>
<dbReference type="OrthoDB" id="423529at2"/>
<dbReference type="STRING" id="645517.A6F65_02012"/>
<accession>A0A1C7DAG1</accession>
<organism evidence="2 3">
    <name type="scientific">Paraurantiacibacter namhicola</name>
    <dbReference type="NCBI Taxonomy" id="645517"/>
    <lineage>
        <taxon>Bacteria</taxon>
        <taxon>Pseudomonadati</taxon>
        <taxon>Pseudomonadota</taxon>
        <taxon>Alphaproteobacteria</taxon>
        <taxon>Sphingomonadales</taxon>
        <taxon>Erythrobacteraceae</taxon>
        <taxon>Paraurantiacibacter</taxon>
    </lineage>
</organism>
<gene>
    <name evidence="2" type="ORF">A6F65_02012</name>
</gene>
<evidence type="ECO:0000313" key="2">
    <source>
        <dbReference type="EMBL" id="ANU08301.1"/>
    </source>
</evidence>
<feature type="domain" description="DUF3616" evidence="1">
    <location>
        <begin position="45"/>
        <end position="370"/>
    </location>
</feature>
<dbReference type="AlphaFoldDB" id="A0A1C7DAG1"/>
<protein>
    <recommendedName>
        <fullName evidence="1">DUF3616 domain-containing protein</fullName>
    </recommendedName>
</protein>
<keyword evidence="3" id="KW-1185">Reference proteome</keyword>
<sequence length="375" mass="41429">MSVNILAPQPFTKTDNLPAPREPVGHIKLSFGGDASEDDEHPLWDISACGVIGQTLFVAGDEAHGVERLTPAQHGWLGDHKAFHLHDFVELRDPEEEMDIEGMAISDNWLWVTGSHSRTRPDPRDDGDTPDCIDIAHIADLKDTRPRCVLARIPLLFDEEGHAIPVKDDGDRHAGLVRQRKDQGSKLKRYLAKHPLLGPSCALAAKEGGLDIEGIAVKAERVALGLRGPTIQTFAVLVEPQIEPKKSGKLHLPSAPMIRLCDLGGLGIRDLLASDDGDDLLILAGPTQDLDGRCAIYRWKDWANEPPEHEETVRLHRPERLFDLPVKLDADHPEGIEYWTGEDGETKLLVLYDSPNPDRIDAEKATILGDLFDLD</sequence>
<dbReference type="KEGG" id="anh:A6F65_02012"/>
<dbReference type="RefSeq" id="WP_067788295.1">
    <property type="nucleotide sequence ID" value="NZ_CP016545.1"/>
</dbReference>
<proteinExistence type="predicted"/>
<evidence type="ECO:0000313" key="3">
    <source>
        <dbReference type="Proteomes" id="UP000092698"/>
    </source>
</evidence>
<name>A0A1C7DAG1_9SPHN</name>
<evidence type="ECO:0000259" key="1">
    <source>
        <dbReference type="Pfam" id="PF12275"/>
    </source>
</evidence>
<dbReference type="EMBL" id="CP016545">
    <property type="protein sequence ID" value="ANU08301.1"/>
    <property type="molecule type" value="Genomic_DNA"/>
</dbReference>